<protein>
    <submittedName>
        <fullName evidence="1">Uncharacterized protein</fullName>
    </submittedName>
</protein>
<dbReference type="OrthoDB" id="5187730at2"/>
<accession>A0A1G9U248</accession>
<keyword evidence="2" id="KW-1185">Reference proteome</keyword>
<proteinExistence type="predicted"/>
<dbReference type="RefSeq" id="WP_091219046.1">
    <property type="nucleotide sequence ID" value="NZ_FNHE01000006.1"/>
</dbReference>
<dbReference type="Proteomes" id="UP000198680">
    <property type="component" value="Unassembled WGS sequence"/>
</dbReference>
<sequence length="115" mass="13030">MDETDRLRPDVVEAIVAVLKGADPSELPASATKEEKDAAKDRYLSEFVAERSKRDRQTRAWELLLTRSYDEPPTWQRLFDDLSADVVEELGELYDVLPAGAQEEYARRYGVPSGV</sequence>
<name>A0A1G9U248_9ACTN</name>
<dbReference type="AlphaFoldDB" id="A0A1G9U248"/>
<dbReference type="EMBL" id="FNHE01000006">
    <property type="protein sequence ID" value="SDM54006.1"/>
    <property type="molecule type" value="Genomic_DNA"/>
</dbReference>
<evidence type="ECO:0000313" key="1">
    <source>
        <dbReference type="EMBL" id="SDM54006.1"/>
    </source>
</evidence>
<gene>
    <name evidence="1" type="ORF">SAMN05660642_02744</name>
</gene>
<evidence type="ECO:0000313" key="2">
    <source>
        <dbReference type="Proteomes" id="UP000198680"/>
    </source>
</evidence>
<organism evidence="1 2">
    <name type="scientific">Geodermatophilus siccatus</name>
    <dbReference type="NCBI Taxonomy" id="1137991"/>
    <lineage>
        <taxon>Bacteria</taxon>
        <taxon>Bacillati</taxon>
        <taxon>Actinomycetota</taxon>
        <taxon>Actinomycetes</taxon>
        <taxon>Geodermatophilales</taxon>
        <taxon>Geodermatophilaceae</taxon>
        <taxon>Geodermatophilus</taxon>
    </lineage>
</organism>
<reference evidence="2" key="1">
    <citation type="submission" date="2016-10" db="EMBL/GenBank/DDBJ databases">
        <authorList>
            <person name="Varghese N."/>
            <person name="Submissions S."/>
        </authorList>
    </citation>
    <scope>NUCLEOTIDE SEQUENCE [LARGE SCALE GENOMIC DNA]</scope>
    <source>
        <strain evidence="2">DSM 45419</strain>
    </source>
</reference>